<evidence type="ECO:0000313" key="1">
    <source>
        <dbReference type="EMBL" id="EJK57270.1"/>
    </source>
</evidence>
<dbReference type="OrthoDB" id="52251at2759"/>
<sequence length="185" mass="19546">GYEVLVKEAPEFVLNGPGAEVLRAKLDGDKRADAGLAALHAYQLTKYDAVALVDYGTLVLGPVDGAVDLIAGGGNAAATRGRRLSQDDGEGTNDSGRRRLVSMEDTLVGLQSANSGSFQEPSAPDVDGPINAVFSWERLPSKSDDPVAEVSVFSTYTSRNLLCLRIIGMYNRKSSFDLSGGAIRP</sequence>
<dbReference type="EMBL" id="AGNL01028814">
    <property type="protein sequence ID" value="EJK57270.1"/>
    <property type="molecule type" value="Genomic_DNA"/>
</dbReference>
<dbReference type="Proteomes" id="UP000266841">
    <property type="component" value="Unassembled WGS sequence"/>
</dbReference>
<comment type="caution">
    <text evidence="1">The sequence shown here is derived from an EMBL/GenBank/DDBJ whole genome shotgun (WGS) entry which is preliminary data.</text>
</comment>
<protein>
    <submittedName>
        <fullName evidence="1">Uncharacterized protein</fullName>
    </submittedName>
</protein>
<evidence type="ECO:0000313" key="2">
    <source>
        <dbReference type="Proteomes" id="UP000266841"/>
    </source>
</evidence>
<reference evidence="1 2" key="1">
    <citation type="journal article" date="2012" name="Genome Biol.">
        <title>Genome and low-iron response of an oceanic diatom adapted to chronic iron limitation.</title>
        <authorList>
            <person name="Lommer M."/>
            <person name="Specht M."/>
            <person name="Roy A.S."/>
            <person name="Kraemer L."/>
            <person name="Andreson R."/>
            <person name="Gutowska M.A."/>
            <person name="Wolf J."/>
            <person name="Bergner S.V."/>
            <person name="Schilhabel M.B."/>
            <person name="Klostermeier U.C."/>
            <person name="Beiko R.G."/>
            <person name="Rosenstiel P."/>
            <person name="Hippler M."/>
            <person name="Laroche J."/>
        </authorList>
    </citation>
    <scope>NUCLEOTIDE SEQUENCE [LARGE SCALE GENOMIC DNA]</scope>
    <source>
        <strain evidence="1 2">CCMP1005</strain>
    </source>
</reference>
<proteinExistence type="predicted"/>
<feature type="non-terminal residue" evidence="1">
    <location>
        <position position="1"/>
    </location>
</feature>
<accession>K0RWB6</accession>
<name>K0RWB6_THAOC</name>
<dbReference type="AlphaFoldDB" id="K0RWB6"/>
<gene>
    <name evidence="1" type="ORF">THAOC_22705</name>
</gene>
<organism evidence="1 2">
    <name type="scientific">Thalassiosira oceanica</name>
    <name type="common">Marine diatom</name>
    <dbReference type="NCBI Taxonomy" id="159749"/>
    <lineage>
        <taxon>Eukaryota</taxon>
        <taxon>Sar</taxon>
        <taxon>Stramenopiles</taxon>
        <taxon>Ochrophyta</taxon>
        <taxon>Bacillariophyta</taxon>
        <taxon>Coscinodiscophyceae</taxon>
        <taxon>Thalassiosirophycidae</taxon>
        <taxon>Thalassiosirales</taxon>
        <taxon>Thalassiosiraceae</taxon>
        <taxon>Thalassiosira</taxon>
    </lineage>
</organism>
<keyword evidence="2" id="KW-1185">Reference proteome</keyword>